<feature type="transmembrane region" description="Helical" evidence="6">
    <location>
        <begin position="315"/>
        <end position="335"/>
    </location>
</feature>
<feature type="transmembrane region" description="Helical" evidence="6">
    <location>
        <begin position="285"/>
        <end position="303"/>
    </location>
</feature>
<evidence type="ECO:0000256" key="4">
    <source>
        <dbReference type="ARBA" id="ARBA00022989"/>
    </source>
</evidence>
<name>A0ABP7WG08_9GAMM</name>
<dbReference type="InterPro" id="IPR004797">
    <property type="entry name" value="Competence_ComEC/Rec2"/>
</dbReference>
<dbReference type="InterPro" id="IPR025405">
    <property type="entry name" value="DUF4131"/>
</dbReference>
<dbReference type="NCBIfam" id="TIGR00360">
    <property type="entry name" value="ComEC_N-term"/>
    <property type="match status" value="1"/>
</dbReference>
<dbReference type="Pfam" id="PF00753">
    <property type="entry name" value="Lactamase_B"/>
    <property type="match status" value="1"/>
</dbReference>
<reference evidence="9" key="1">
    <citation type="journal article" date="2019" name="Int. J. Syst. Evol. Microbiol.">
        <title>The Global Catalogue of Microorganisms (GCM) 10K type strain sequencing project: providing services to taxonomists for standard genome sequencing and annotation.</title>
        <authorList>
            <consortium name="The Broad Institute Genomics Platform"/>
            <consortium name="The Broad Institute Genome Sequencing Center for Infectious Disease"/>
            <person name="Wu L."/>
            <person name="Ma J."/>
        </authorList>
    </citation>
    <scope>NUCLEOTIDE SEQUENCE [LARGE SCALE GENOMIC DNA]</scope>
    <source>
        <strain evidence="9">JCM 17304</strain>
    </source>
</reference>
<evidence type="ECO:0000256" key="6">
    <source>
        <dbReference type="SAM" id="Phobius"/>
    </source>
</evidence>
<dbReference type="Pfam" id="PF13567">
    <property type="entry name" value="DUF4131"/>
    <property type="match status" value="1"/>
</dbReference>
<evidence type="ECO:0000259" key="7">
    <source>
        <dbReference type="SMART" id="SM00849"/>
    </source>
</evidence>
<dbReference type="Pfam" id="PF03772">
    <property type="entry name" value="Competence"/>
    <property type="match status" value="1"/>
</dbReference>
<evidence type="ECO:0000313" key="8">
    <source>
        <dbReference type="EMBL" id="GAA4087702.1"/>
    </source>
</evidence>
<feature type="domain" description="Metallo-beta-lactamase" evidence="7">
    <location>
        <begin position="457"/>
        <end position="643"/>
    </location>
</feature>
<dbReference type="InterPro" id="IPR001279">
    <property type="entry name" value="Metallo-B-lactamas"/>
</dbReference>
<accession>A0ABP7WG08</accession>
<dbReference type="NCBIfam" id="TIGR00361">
    <property type="entry name" value="ComEC_Rec2"/>
    <property type="match status" value="1"/>
</dbReference>
<dbReference type="SMART" id="SM00849">
    <property type="entry name" value="Lactamase_B"/>
    <property type="match status" value="1"/>
</dbReference>
<feature type="transmembrane region" description="Helical" evidence="6">
    <location>
        <begin position="262"/>
        <end position="279"/>
    </location>
</feature>
<evidence type="ECO:0000256" key="2">
    <source>
        <dbReference type="ARBA" id="ARBA00022475"/>
    </source>
</evidence>
<dbReference type="InterPro" id="IPR035681">
    <property type="entry name" value="ComA-like_MBL"/>
</dbReference>
<dbReference type="EMBL" id="BAABDM010000001">
    <property type="protein sequence ID" value="GAA4087702.1"/>
    <property type="molecule type" value="Genomic_DNA"/>
</dbReference>
<dbReference type="InterPro" id="IPR036866">
    <property type="entry name" value="RibonucZ/Hydroxyglut_hydro"/>
</dbReference>
<evidence type="ECO:0000256" key="3">
    <source>
        <dbReference type="ARBA" id="ARBA00022692"/>
    </source>
</evidence>
<proteinExistence type="predicted"/>
<keyword evidence="3 6" id="KW-0812">Transmembrane</keyword>
<keyword evidence="4 6" id="KW-1133">Transmembrane helix</keyword>
<keyword evidence="5 6" id="KW-0472">Membrane</keyword>
<sequence length="712" mass="78036">MVAFLLAGAYAASYGLWRSAQLLPLALEGKDISLKFRVLTPPEQRGEYRPYYRFDADTDLKSLGRVRLNWYEEKPPVLGHVYQAQLRLKRPYGYRSPGAFDYGRWLFVSGYSATGYVRRSENLTKGEASNVFSAQISRYRLIAAPRAHLDRYPNGAIMKALLFADRSDISSAQWQLFQQTGTSHLMAISGMHIGMILLWGWGFGRVAVFFFPRALLLRPLTAMLFCVIYAAMAGFTVPTQRALVMAAIGLLAYGLRRHISVWQAYFLAMLVVLIVDPLAPHQIGFNLSFAAVGVLLWAFQGRRQRGGGGLLHSQWVVVIGLLPVLGMWGLGFSLASFPANLLAIPLVGLLILPSLFGGLLLLPIWPGMANSLFAVADSLLTCLQAALGIAGQWHAIIQFHPSVLAASLALVAVVILLLPRGIPAKWLAFVPLLAMFYCPVPRPAKGDLWATVLDVGQGVAVLIQTRNTSLLYDVGPDFSSGFNSADAVVLPALATYGIDRLDTLVLSHGDRDHAGAAPALIAKITPTQLFVGEPISRLSLIGKRCHQADSWTWDGIPFEFLSTSLPNSSGNNASCVLKVGEGAASILLTGDIEAEVERHLLESQASKLNSTVLLAPHHGSKTSSTREFIAAVSPSEVVFPAARLNSYGHPASSVLQRYERQGSRCWHTGLHGTIQYRFRRGELSEINYARARRYYWEEPAGFEICLKFKSEG</sequence>
<evidence type="ECO:0000313" key="9">
    <source>
        <dbReference type="Proteomes" id="UP001500392"/>
    </source>
</evidence>
<dbReference type="Proteomes" id="UP001500392">
    <property type="component" value="Unassembled WGS sequence"/>
</dbReference>
<evidence type="ECO:0000256" key="1">
    <source>
        <dbReference type="ARBA" id="ARBA00004651"/>
    </source>
</evidence>
<keyword evidence="9" id="KW-1185">Reference proteome</keyword>
<dbReference type="PANTHER" id="PTHR30619:SF1">
    <property type="entry name" value="RECOMBINATION PROTEIN 2"/>
    <property type="match status" value="1"/>
</dbReference>
<comment type="caution">
    <text evidence="8">The sequence shown here is derived from an EMBL/GenBank/DDBJ whole genome shotgun (WGS) entry which is preliminary data.</text>
</comment>
<keyword evidence="2" id="KW-1003">Cell membrane</keyword>
<feature type="transmembrane region" description="Helical" evidence="6">
    <location>
        <begin position="399"/>
        <end position="418"/>
    </location>
</feature>
<dbReference type="PANTHER" id="PTHR30619">
    <property type="entry name" value="DNA INTERNALIZATION/COMPETENCE PROTEIN COMEC/REC2"/>
    <property type="match status" value="1"/>
</dbReference>
<feature type="transmembrane region" description="Helical" evidence="6">
    <location>
        <begin position="341"/>
        <end position="365"/>
    </location>
</feature>
<dbReference type="InterPro" id="IPR004477">
    <property type="entry name" value="ComEC_N"/>
</dbReference>
<comment type="subcellular location">
    <subcellularLocation>
        <location evidence="1">Cell membrane</location>
        <topology evidence="1">Multi-pass membrane protein</topology>
    </subcellularLocation>
</comment>
<organism evidence="8 9">
    <name type="scientific">Zhongshania borealis</name>
    <dbReference type="NCBI Taxonomy" id="889488"/>
    <lineage>
        <taxon>Bacteria</taxon>
        <taxon>Pseudomonadati</taxon>
        <taxon>Pseudomonadota</taxon>
        <taxon>Gammaproteobacteria</taxon>
        <taxon>Cellvibrionales</taxon>
        <taxon>Spongiibacteraceae</taxon>
        <taxon>Zhongshania</taxon>
    </lineage>
</organism>
<dbReference type="InterPro" id="IPR052159">
    <property type="entry name" value="Competence_DNA_uptake"/>
</dbReference>
<dbReference type="CDD" id="cd07731">
    <property type="entry name" value="ComA-like_MBL-fold"/>
    <property type="match status" value="1"/>
</dbReference>
<gene>
    <name evidence="8" type="ORF">GCM10022414_08090</name>
</gene>
<feature type="transmembrane region" description="Helical" evidence="6">
    <location>
        <begin position="372"/>
        <end position="393"/>
    </location>
</feature>
<protein>
    <submittedName>
        <fullName evidence="8">DNA internalization-related competence protein ComEC/Rec2</fullName>
    </submittedName>
</protein>
<dbReference type="SUPFAM" id="SSF56281">
    <property type="entry name" value="Metallo-hydrolase/oxidoreductase"/>
    <property type="match status" value="1"/>
</dbReference>
<dbReference type="Gene3D" id="3.60.15.10">
    <property type="entry name" value="Ribonuclease Z/Hydroxyacylglutathione hydrolase-like"/>
    <property type="match status" value="1"/>
</dbReference>
<evidence type="ECO:0000256" key="5">
    <source>
        <dbReference type="ARBA" id="ARBA00023136"/>
    </source>
</evidence>